<organism evidence="1 2">
    <name type="scientific">Caerostris darwini</name>
    <dbReference type="NCBI Taxonomy" id="1538125"/>
    <lineage>
        <taxon>Eukaryota</taxon>
        <taxon>Metazoa</taxon>
        <taxon>Ecdysozoa</taxon>
        <taxon>Arthropoda</taxon>
        <taxon>Chelicerata</taxon>
        <taxon>Arachnida</taxon>
        <taxon>Araneae</taxon>
        <taxon>Araneomorphae</taxon>
        <taxon>Entelegynae</taxon>
        <taxon>Araneoidea</taxon>
        <taxon>Araneidae</taxon>
        <taxon>Caerostris</taxon>
    </lineage>
</organism>
<comment type="caution">
    <text evidence="1">The sequence shown here is derived from an EMBL/GenBank/DDBJ whole genome shotgun (WGS) entry which is preliminary data.</text>
</comment>
<evidence type="ECO:0000313" key="1">
    <source>
        <dbReference type="EMBL" id="GIY35162.1"/>
    </source>
</evidence>
<dbReference type="AlphaFoldDB" id="A0AAV4SRU1"/>
<reference evidence="1 2" key="1">
    <citation type="submission" date="2021-06" db="EMBL/GenBank/DDBJ databases">
        <title>Caerostris darwini draft genome.</title>
        <authorList>
            <person name="Kono N."/>
            <person name="Arakawa K."/>
        </authorList>
    </citation>
    <scope>NUCLEOTIDE SEQUENCE [LARGE SCALE GENOMIC DNA]</scope>
</reference>
<accession>A0AAV4SRU1</accession>
<protein>
    <recommendedName>
        <fullName evidence="3">Essential MCU regulator, mitochondrial</fullName>
    </recommendedName>
</protein>
<sequence length="76" mass="8439">MGRSASHVSMLRCFSPTLGKVTPKSTWGERTGTRTHDANTQTVILMKGIPLGILFFGAKNYLDLCEDELLDRLVEL</sequence>
<dbReference type="EMBL" id="BPLQ01008142">
    <property type="protein sequence ID" value="GIY35162.1"/>
    <property type="molecule type" value="Genomic_DNA"/>
</dbReference>
<evidence type="ECO:0008006" key="3">
    <source>
        <dbReference type="Google" id="ProtNLM"/>
    </source>
</evidence>
<dbReference type="Proteomes" id="UP001054837">
    <property type="component" value="Unassembled WGS sequence"/>
</dbReference>
<gene>
    <name evidence="1" type="ORF">CDAR_207091</name>
</gene>
<evidence type="ECO:0000313" key="2">
    <source>
        <dbReference type="Proteomes" id="UP001054837"/>
    </source>
</evidence>
<keyword evidence="2" id="KW-1185">Reference proteome</keyword>
<name>A0AAV4SRU1_9ARAC</name>
<proteinExistence type="predicted"/>